<gene>
    <name evidence="2" type="ORF">M0R45_038163</name>
</gene>
<organism evidence="2 3">
    <name type="scientific">Rubus argutus</name>
    <name type="common">Southern blackberry</name>
    <dbReference type="NCBI Taxonomy" id="59490"/>
    <lineage>
        <taxon>Eukaryota</taxon>
        <taxon>Viridiplantae</taxon>
        <taxon>Streptophyta</taxon>
        <taxon>Embryophyta</taxon>
        <taxon>Tracheophyta</taxon>
        <taxon>Spermatophyta</taxon>
        <taxon>Magnoliopsida</taxon>
        <taxon>eudicotyledons</taxon>
        <taxon>Gunneridae</taxon>
        <taxon>Pentapetalae</taxon>
        <taxon>rosids</taxon>
        <taxon>fabids</taxon>
        <taxon>Rosales</taxon>
        <taxon>Rosaceae</taxon>
        <taxon>Rosoideae</taxon>
        <taxon>Rosoideae incertae sedis</taxon>
        <taxon>Rubus</taxon>
    </lineage>
</organism>
<proteinExistence type="predicted"/>
<dbReference type="EMBL" id="JBEDUW010000007">
    <property type="protein sequence ID" value="KAK9914381.1"/>
    <property type="molecule type" value="Genomic_DNA"/>
</dbReference>
<feature type="domain" description="Topoisomerase 6 subunit A/Spo11 TOPRIM" evidence="1">
    <location>
        <begin position="109"/>
        <end position="182"/>
    </location>
</feature>
<dbReference type="GO" id="GO:0005694">
    <property type="term" value="C:chromosome"/>
    <property type="evidence" value="ECO:0007669"/>
    <property type="project" value="InterPro"/>
</dbReference>
<dbReference type="Pfam" id="PF21180">
    <property type="entry name" value="TOP6A-Spo11_Toprim"/>
    <property type="match status" value="1"/>
</dbReference>
<keyword evidence="3" id="KW-1185">Reference proteome</keyword>
<accession>A0AAW1W492</accession>
<dbReference type="InterPro" id="IPR002815">
    <property type="entry name" value="Spo11/TopoVI_A"/>
</dbReference>
<evidence type="ECO:0000313" key="3">
    <source>
        <dbReference type="Proteomes" id="UP001457282"/>
    </source>
</evidence>
<dbReference type="InterPro" id="IPR034136">
    <property type="entry name" value="TOPRIM_Topo6A/Spo11"/>
</dbReference>
<evidence type="ECO:0000313" key="2">
    <source>
        <dbReference type="EMBL" id="KAK9914381.1"/>
    </source>
</evidence>
<comment type="caution">
    <text evidence="2">The sequence shown here is derived from an EMBL/GenBank/DDBJ whole genome shotgun (WGS) entry which is preliminary data.</text>
</comment>
<name>A0AAW1W492_RUBAR</name>
<protein>
    <recommendedName>
        <fullName evidence="1">Topoisomerase 6 subunit A/Spo11 TOPRIM domain-containing protein</fullName>
    </recommendedName>
</protein>
<dbReference type="PANTHER" id="PTHR10848:SF0">
    <property type="entry name" value="MEIOTIC RECOMBINATION PROTEIN SPO11"/>
    <property type="match status" value="1"/>
</dbReference>
<dbReference type="Gene3D" id="3.40.1360.10">
    <property type="match status" value="1"/>
</dbReference>
<dbReference type="GO" id="GO:0003677">
    <property type="term" value="F:DNA binding"/>
    <property type="evidence" value="ECO:0007669"/>
    <property type="project" value="InterPro"/>
</dbReference>
<sequence>MPSRADGSQKFSIYLDSWVLLRGKEFKRNKDDGEQYKITYELVTLIYKLCTKLKSMKLREIYYSNTKLYKNVKYVGDQNYNGFAGGAEGINIPSDTTLIHNINSVDALFILVVEKDTIFERLADDGFLQDVPLYLDNRKGNARCGNQKLSNYNKKRAEASCICTMDCNPYGLRIYAVTVTGQRLCLMT</sequence>
<reference evidence="2 3" key="1">
    <citation type="journal article" date="2023" name="G3 (Bethesda)">
        <title>A chromosome-length genome assembly and annotation of blackberry (Rubus argutus, cv. 'Hillquist').</title>
        <authorList>
            <person name="Bruna T."/>
            <person name="Aryal R."/>
            <person name="Dudchenko O."/>
            <person name="Sargent D.J."/>
            <person name="Mead D."/>
            <person name="Buti M."/>
            <person name="Cavallini A."/>
            <person name="Hytonen T."/>
            <person name="Andres J."/>
            <person name="Pham M."/>
            <person name="Weisz D."/>
            <person name="Mascagni F."/>
            <person name="Usai G."/>
            <person name="Natali L."/>
            <person name="Bassil N."/>
            <person name="Fernandez G.E."/>
            <person name="Lomsadze A."/>
            <person name="Armour M."/>
            <person name="Olukolu B."/>
            <person name="Poorten T."/>
            <person name="Britton C."/>
            <person name="Davik J."/>
            <person name="Ashrafi H."/>
            <person name="Aiden E.L."/>
            <person name="Borodovsky M."/>
            <person name="Worthington M."/>
        </authorList>
    </citation>
    <scope>NUCLEOTIDE SEQUENCE [LARGE SCALE GENOMIC DNA]</scope>
    <source>
        <strain evidence="2">PI 553951</strain>
    </source>
</reference>
<dbReference type="InterPro" id="IPR036078">
    <property type="entry name" value="Spo11/TopoVI_A_sf"/>
</dbReference>
<dbReference type="Proteomes" id="UP001457282">
    <property type="component" value="Unassembled WGS sequence"/>
</dbReference>
<evidence type="ECO:0000259" key="1">
    <source>
        <dbReference type="Pfam" id="PF21180"/>
    </source>
</evidence>
<dbReference type="SUPFAM" id="SSF56726">
    <property type="entry name" value="DNA topoisomerase IV, alpha subunit"/>
    <property type="match status" value="1"/>
</dbReference>
<dbReference type="PANTHER" id="PTHR10848">
    <property type="entry name" value="MEIOTIC RECOMBINATION PROTEIN SPO11"/>
    <property type="match status" value="1"/>
</dbReference>
<dbReference type="AlphaFoldDB" id="A0AAW1W492"/>
<dbReference type="GO" id="GO:0003918">
    <property type="term" value="F:DNA topoisomerase type II (double strand cut, ATP-hydrolyzing) activity"/>
    <property type="evidence" value="ECO:0007669"/>
    <property type="project" value="InterPro"/>
</dbReference>